<dbReference type="EMBL" id="JAIWYP010000045">
    <property type="protein sequence ID" value="KAH3691082.1"/>
    <property type="molecule type" value="Genomic_DNA"/>
</dbReference>
<reference evidence="2" key="2">
    <citation type="submission" date="2020-11" db="EMBL/GenBank/DDBJ databases">
        <authorList>
            <person name="McCartney M.A."/>
            <person name="Auch B."/>
            <person name="Kono T."/>
            <person name="Mallez S."/>
            <person name="Becker A."/>
            <person name="Gohl D.M."/>
            <person name="Silverstein K.A.T."/>
            <person name="Koren S."/>
            <person name="Bechman K.B."/>
            <person name="Herman A."/>
            <person name="Abrahante J.E."/>
            <person name="Garbe J."/>
        </authorList>
    </citation>
    <scope>NUCLEOTIDE SEQUENCE</scope>
    <source>
        <strain evidence="2">Duluth1</strain>
        <tissue evidence="2">Whole animal</tissue>
    </source>
</reference>
<feature type="compositionally biased region" description="Basic residues" evidence="1">
    <location>
        <begin position="51"/>
        <end position="60"/>
    </location>
</feature>
<dbReference type="Proteomes" id="UP000828390">
    <property type="component" value="Unassembled WGS sequence"/>
</dbReference>
<protein>
    <submittedName>
        <fullName evidence="2">Uncharacterized protein</fullName>
    </submittedName>
</protein>
<evidence type="ECO:0000313" key="2">
    <source>
        <dbReference type="EMBL" id="KAH3691082.1"/>
    </source>
</evidence>
<feature type="compositionally biased region" description="Basic and acidic residues" evidence="1">
    <location>
        <begin position="26"/>
        <end position="44"/>
    </location>
</feature>
<feature type="region of interest" description="Disordered" evidence="1">
    <location>
        <begin position="26"/>
        <end position="60"/>
    </location>
</feature>
<evidence type="ECO:0000256" key="1">
    <source>
        <dbReference type="SAM" id="MobiDB-lite"/>
    </source>
</evidence>
<sequence length="60" mass="6954">MHGQFAIGRRTVDRPALRYKDDCNGEFQSLRHPDTHLGDLDPRSHRLATVNKKRRRGSRG</sequence>
<reference evidence="2" key="1">
    <citation type="journal article" date="2019" name="bioRxiv">
        <title>The Genome of the Zebra Mussel, Dreissena polymorpha: A Resource for Invasive Species Research.</title>
        <authorList>
            <person name="McCartney M.A."/>
            <person name="Auch B."/>
            <person name="Kono T."/>
            <person name="Mallez S."/>
            <person name="Zhang Y."/>
            <person name="Obille A."/>
            <person name="Becker A."/>
            <person name="Abrahante J.E."/>
            <person name="Garbe J."/>
            <person name="Badalamenti J.P."/>
            <person name="Herman A."/>
            <person name="Mangelson H."/>
            <person name="Liachko I."/>
            <person name="Sullivan S."/>
            <person name="Sone E.D."/>
            <person name="Koren S."/>
            <person name="Silverstein K.A.T."/>
            <person name="Beckman K.B."/>
            <person name="Gohl D.M."/>
        </authorList>
    </citation>
    <scope>NUCLEOTIDE SEQUENCE</scope>
    <source>
        <strain evidence="2">Duluth1</strain>
        <tissue evidence="2">Whole animal</tissue>
    </source>
</reference>
<dbReference type="AlphaFoldDB" id="A0A9D3Y1T9"/>
<gene>
    <name evidence="2" type="ORF">DPMN_191757</name>
</gene>
<keyword evidence="3" id="KW-1185">Reference proteome</keyword>
<comment type="caution">
    <text evidence="2">The sequence shown here is derived from an EMBL/GenBank/DDBJ whole genome shotgun (WGS) entry which is preliminary data.</text>
</comment>
<evidence type="ECO:0000313" key="3">
    <source>
        <dbReference type="Proteomes" id="UP000828390"/>
    </source>
</evidence>
<accession>A0A9D3Y1T9</accession>
<name>A0A9D3Y1T9_DREPO</name>
<organism evidence="2 3">
    <name type="scientific">Dreissena polymorpha</name>
    <name type="common">Zebra mussel</name>
    <name type="synonym">Mytilus polymorpha</name>
    <dbReference type="NCBI Taxonomy" id="45954"/>
    <lineage>
        <taxon>Eukaryota</taxon>
        <taxon>Metazoa</taxon>
        <taxon>Spiralia</taxon>
        <taxon>Lophotrochozoa</taxon>
        <taxon>Mollusca</taxon>
        <taxon>Bivalvia</taxon>
        <taxon>Autobranchia</taxon>
        <taxon>Heteroconchia</taxon>
        <taxon>Euheterodonta</taxon>
        <taxon>Imparidentia</taxon>
        <taxon>Neoheterodontei</taxon>
        <taxon>Myida</taxon>
        <taxon>Dreissenoidea</taxon>
        <taxon>Dreissenidae</taxon>
        <taxon>Dreissena</taxon>
    </lineage>
</organism>
<proteinExistence type="predicted"/>